<keyword evidence="8" id="KW-0238">DNA-binding</keyword>
<comment type="similarity">
    <text evidence="2 9">Belongs to the beta sliding clamp family.</text>
</comment>
<evidence type="ECO:0000256" key="2">
    <source>
        <dbReference type="ARBA" id="ARBA00010752"/>
    </source>
</evidence>
<evidence type="ECO:0000259" key="12">
    <source>
        <dbReference type="Pfam" id="PF02768"/>
    </source>
</evidence>
<dbReference type="Pfam" id="PF00712">
    <property type="entry name" value="DNA_pol3_beta"/>
    <property type="match status" value="1"/>
</dbReference>
<dbReference type="SMART" id="SM00480">
    <property type="entry name" value="POL3Bc"/>
    <property type="match status" value="1"/>
</dbReference>
<dbReference type="Pfam" id="PF02767">
    <property type="entry name" value="DNA_pol3_beta_2"/>
    <property type="match status" value="1"/>
</dbReference>
<dbReference type="AlphaFoldDB" id="A0A1G2P097"/>
<dbReference type="PANTHER" id="PTHR30478">
    <property type="entry name" value="DNA POLYMERASE III SUBUNIT BETA"/>
    <property type="match status" value="1"/>
</dbReference>
<dbReference type="InterPro" id="IPR046938">
    <property type="entry name" value="DNA_clamp_sf"/>
</dbReference>
<evidence type="ECO:0000313" key="14">
    <source>
        <dbReference type="Proteomes" id="UP000176429"/>
    </source>
</evidence>
<dbReference type="GO" id="GO:0008408">
    <property type="term" value="F:3'-5' exonuclease activity"/>
    <property type="evidence" value="ECO:0007669"/>
    <property type="project" value="InterPro"/>
</dbReference>
<evidence type="ECO:0000256" key="4">
    <source>
        <dbReference type="ARBA" id="ARBA00022679"/>
    </source>
</evidence>
<evidence type="ECO:0000256" key="8">
    <source>
        <dbReference type="ARBA" id="ARBA00023125"/>
    </source>
</evidence>
<protein>
    <recommendedName>
        <fullName evidence="9">Beta sliding clamp</fullName>
    </recommendedName>
</protein>
<keyword evidence="3 9" id="KW-0963">Cytoplasm</keyword>
<evidence type="ECO:0000256" key="6">
    <source>
        <dbReference type="ARBA" id="ARBA00022705"/>
    </source>
</evidence>
<dbReference type="Gene3D" id="3.10.150.10">
    <property type="entry name" value="DNA Polymerase III, subunit A, domain 2"/>
    <property type="match status" value="1"/>
</dbReference>
<evidence type="ECO:0000313" key="13">
    <source>
        <dbReference type="EMBL" id="OHA41011.1"/>
    </source>
</evidence>
<evidence type="ECO:0000256" key="3">
    <source>
        <dbReference type="ARBA" id="ARBA00022490"/>
    </source>
</evidence>
<dbReference type="InterPro" id="IPR022637">
    <property type="entry name" value="DNA_polIII_beta_cen"/>
</dbReference>
<dbReference type="GO" id="GO:0006271">
    <property type="term" value="P:DNA strand elongation involved in DNA replication"/>
    <property type="evidence" value="ECO:0007669"/>
    <property type="project" value="TreeGrafter"/>
</dbReference>
<evidence type="ECO:0000259" key="10">
    <source>
        <dbReference type="Pfam" id="PF00712"/>
    </source>
</evidence>
<comment type="subunit">
    <text evidence="9">Forms a ring-shaped head-to-tail homodimer around DNA.</text>
</comment>
<evidence type="ECO:0000256" key="9">
    <source>
        <dbReference type="PIRNR" id="PIRNR000804"/>
    </source>
</evidence>
<keyword evidence="6 9" id="KW-0235">DNA replication</keyword>
<keyword evidence="4 9" id="KW-0808">Transferase</keyword>
<dbReference type="CDD" id="cd00140">
    <property type="entry name" value="beta_clamp"/>
    <property type="match status" value="1"/>
</dbReference>
<evidence type="ECO:0000256" key="7">
    <source>
        <dbReference type="ARBA" id="ARBA00022932"/>
    </source>
</evidence>
<dbReference type="NCBIfam" id="TIGR00663">
    <property type="entry name" value="dnan"/>
    <property type="match status" value="1"/>
</dbReference>
<comment type="subcellular location">
    <subcellularLocation>
        <location evidence="1 9">Cytoplasm</location>
    </subcellularLocation>
</comment>
<keyword evidence="7 9" id="KW-0239">DNA-directed DNA polymerase</keyword>
<sequence length="364" mass="39955">MKFEITKEKIVNLISLISRIPSKHSNLPILECVFFELKNNSLTLRATNLEIGLEINVLVRGSGDGSVAVYGNIINSFFQNLQGDKNILFESVNNSLAVSCGDISVNLKTLPADDFPTIPEAAGGEVKISAKYLHKGLKTVLFSASLSGLRPDLSSVYVYSEGENLIFAATDSFRLAEKKIKNKTKEKIGFLLPIKNAIEMVRLLEGETGEVVMSVHKNQISIKTPNMFVTSRLVEGNFPDYGQIIPKEYSSEALILKDDLAQALKLANIFSDSFNQVTFLFTPAKKNLEVTTRGGQYGGVNSVIRGQFKGESLEMNYNHRYASECLSSIESDSVSILLAGAHKPTVIRGSGDPSFTYLVMPLNK</sequence>
<dbReference type="GO" id="GO:0003677">
    <property type="term" value="F:DNA binding"/>
    <property type="evidence" value="ECO:0007669"/>
    <property type="project" value="UniProtKB-UniRule"/>
</dbReference>
<dbReference type="GO" id="GO:0009360">
    <property type="term" value="C:DNA polymerase III complex"/>
    <property type="evidence" value="ECO:0007669"/>
    <property type="project" value="InterPro"/>
</dbReference>
<accession>A0A1G2P097</accession>
<evidence type="ECO:0000256" key="1">
    <source>
        <dbReference type="ARBA" id="ARBA00004496"/>
    </source>
</evidence>
<comment type="function">
    <text evidence="9">Confers DNA tethering and processivity to DNA polymerases and other proteins. Acts as a clamp, forming a ring around DNA (a reaction catalyzed by the clamp-loading complex) which diffuses in an ATP-independent manner freely and bidirectionally along dsDNA. Initially characterized for its ability to contact the catalytic subunit of DNA polymerase III (Pol III), a complex, multichain enzyme responsible for most of the replicative synthesis in bacteria; Pol III exhibits 3'-5' exonuclease proofreading activity. The beta chain is required for initiation of replication as well as for processivity of DNA replication.</text>
</comment>
<dbReference type="GO" id="GO:0005737">
    <property type="term" value="C:cytoplasm"/>
    <property type="evidence" value="ECO:0007669"/>
    <property type="project" value="UniProtKB-SubCell"/>
</dbReference>
<dbReference type="EMBL" id="MHSH01000040">
    <property type="protein sequence ID" value="OHA41011.1"/>
    <property type="molecule type" value="Genomic_DNA"/>
</dbReference>
<dbReference type="InterPro" id="IPR022634">
    <property type="entry name" value="DNA_polIII_beta_N"/>
</dbReference>
<proteinExistence type="inferred from homology"/>
<evidence type="ECO:0000256" key="5">
    <source>
        <dbReference type="ARBA" id="ARBA00022695"/>
    </source>
</evidence>
<dbReference type="InterPro" id="IPR022635">
    <property type="entry name" value="DNA_polIII_beta_C"/>
</dbReference>
<dbReference type="InterPro" id="IPR001001">
    <property type="entry name" value="DNA_polIII_beta"/>
</dbReference>
<name>A0A1G2P097_9BACT</name>
<dbReference type="Proteomes" id="UP000176429">
    <property type="component" value="Unassembled WGS sequence"/>
</dbReference>
<dbReference type="Gene3D" id="3.70.10.10">
    <property type="match status" value="1"/>
</dbReference>
<keyword evidence="5 9" id="KW-0548">Nucleotidyltransferase</keyword>
<feature type="domain" description="DNA polymerase III beta sliding clamp N-terminal" evidence="10">
    <location>
        <begin position="1"/>
        <end position="119"/>
    </location>
</feature>
<organism evidence="13 14">
    <name type="scientific">Candidatus Taylorbacteria bacterium RIFCSPLOWO2_02_FULL_46_40</name>
    <dbReference type="NCBI Taxonomy" id="1802329"/>
    <lineage>
        <taxon>Bacteria</taxon>
        <taxon>Candidatus Tayloriibacteriota</taxon>
    </lineage>
</organism>
<dbReference type="PIRSF" id="PIRSF000804">
    <property type="entry name" value="DNA_pol_III_b"/>
    <property type="match status" value="1"/>
</dbReference>
<feature type="domain" description="DNA polymerase III beta sliding clamp central" evidence="11">
    <location>
        <begin position="128"/>
        <end position="240"/>
    </location>
</feature>
<feature type="domain" description="DNA polymerase III beta sliding clamp C-terminal" evidence="12">
    <location>
        <begin position="243"/>
        <end position="362"/>
    </location>
</feature>
<evidence type="ECO:0000259" key="11">
    <source>
        <dbReference type="Pfam" id="PF02767"/>
    </source>
</evidence>
<reference evidence="13 14" key="1">
    <citation type="journal article" date="2016" name="Nat. Commun.">
        <title>Thousands of microbial genomes shed light on interconnected biogeochemical processes in an aquifer system.</title>
        <authorList>
            <person name="Anantharaman K."/>
            <person name="Brown C.T."/>
            <person name="Hug L.A."/>
            <person name="Sharon I."/>
            <person name="Castelle C.J."/>
            <person name="Probst A.J."/>
            <person name="Thomas B.C."/>
            <person name="Singh A."/>
            <person name="Wilkins M.J."/>
            <person name="Karaoz U."/>
            <person name="Brodie E.L."/>
            <person name="Williams K.H."/>
            <person name="Hubbard S.S."/>
            <person name="Banfield J.F."/>
        </authorList>
    </citation>
    <scope>NUCLEOTIDE SEQUENCE [LARGE SCALE GENOMIC DNA]</scope>
</reference>
<dbReference type="PANTHER" id="PTHR30478:SF0">
    <property type="entry name" value="BETA SLIDING CLAMP"/>
    <property type="match status" value="1"/>
</dbReference>
<dbReference type="GO" id="GO:0003887">
    <property type="term" value="F:DNA-directed DNA polymerase activity"/>
    <property type="evidence" value="ECO:0007669"/>
    <property type="project" value="UniProtKB-UniRule"/>
</dbReference>
<dbReference type="Pfam" id="PF02768">
    <property type="entry name" value="DNA_pol3_beta_3"/>
    <property type="match status" value="1"/>
</dbReference>
<comment type="caution">
    <text evidence="13">The sequence shown here is derived from an EMBL/GenBank/DDBJ whole genome shotgun (WGS) entry which is preliminary data.</text>
</comment>
<dbReference type="SUPFAM" id="SSF55979">
    <property type="entry name" value="DNA clamp"/>
    <property type="match status" value="3"/>
</dbReference>
<gene>
    <name evidence="13" type="ORF">A3H68_01530</name>
</gene>